<organism evidence="1 2">
    <name type="scientific">Parvularcula mediterranea</name>
    <dbReference type="NCBI Taxonomy" id="2732508"/>
    <lineage>
        <taxon>Bacteria</taxon>
        <taxon>Pseudomonadati</taxon>
        <taxon>Pseudomonadota</taxon>
        <taxon>Alphaproteobacteria</taxon>
        <taxon>Parvularculales</taxon>
        <taxon>Parvularculaceae</taxon>
        <taxon>Parvularcula</taxon>
    </lineage>
</organism>
<accession>A0A7Y3W5X2</accession>
<proteinExistence type="predicted"/>
<protein>
    <submittedName>
        <fullName evidence="1">Uncharacterized protein</fullName>
    </submittedName>
</protein>
<dbReference type="AlphaFoldDB" id="A0A7Y3W5X2"/>
<dbReference type="RefSeq" id="WP_173199442.1">
    <property type="nucleotide sequence ID" value="NZ_JABFCX010000003.1"/>
</dbReference>
<keyword evidence="2" id="KW-1185">Reference proteome</keyword>
<evidence type="ECO:0000313" key="2">
    <source>
        <dbReference type="Proteomes" id="UP000536835"/>
    </source>
</evidence>
<name>A0A7Y3W5X2_9PROT</name>
<dbReference type="EMBL" id="JABFCX010000003">
    <property type="protein sequence ID" value="NNU16716.1"/>
    <property type="molecule type" value="Genomic_DNA"/>
</dbReference>
<dbReference type="Proteomes" id="UP000536835">
    <property type="component" value="Unassembled WGS sequence"/>
</dbReference>
<gene>
    <name evidence="1" type="ORF">HK107_10320</name>
</gene>
<reference evidence="1 2" key="1">
    <citation type="submission" date="2020-05" db="EMBL/GenBank/DDBJ databases">
        <title>Parvularcula mediterraneae sp. nov., isolated from polypropylene straw from shallow seawater of the seashore of Laganas in Zakynthos island, Greece.</title>
        <authorList>
            <person name="Szabo I."/>
            <person name="Al-Omari J."/>
            <person name="Rado J."/>
            <person name="Szerdahelyi G.S."/>
        </authorList>
    </citation>
    <scope>NUCLEOTIDE SEQUENCE [LARGE SCALE GENOMIC DNA]</scope>
    <source>
        <strain evidence="1 2">ZS-1/3</strain>
    </source>
</reference>
<evidence type="ECO:0000313" key="1">
    <source>
        <dbReference type="EMBL" id="NNU16716.1"/>
    </source>
</evidence>
<comment type="caution">
    <text evidence="1">The sequence shown here is derived from an EMBL/GenBank/DDBJ whole genome shotgun (WGS) entry which is preliminary data.</text>
</comment>
<sequence length="435" mass="47493">MITLLALAASVSLAPASVEEQKKVLSEYCLIQQPPNVAPEKAIAANRAEVAQNLRTTSRRIDELRKPEGRNVVGLTTDVSAAAARRTSVGNDSSAEDVKKPQNAARFLIQTGQADSRATIAVDRRTATGGFGSYAHTLTLSTPTADEGDTRFGRFGDFGADLRASYAFSGSTRRFSRIREEKALARLEGLLRAKINIALEKSCEKDPSSAACRVYRNDPAFDRIVPEIGGIRPIKVNPTCLERYKLKEEIETYRDAVAVESSFWLYSVEAAIGAQEFEVAEAFNEDGDREEDRTPYSLSGSAGWVTKDQSTYIGGGFSWSRSFKAASEKIACQTDTDDAVNCVEGVFADPSRDIDATLFGEIRRTAPKGVPFVHGASLRVGFDLQDDEWLVEAPIYFLKNAEDKFNGGLKVEWNPEDQLIFGVFVGADFDLVGGP</sequence>